<dbReference type="EMBL" id="CM055741">
    <property type="protein sequence ID" value="KAJ8001674.1"/>
    <property type="molecule type" value="Genomic_DNA"/>
</dbReference>
<comment type="caution">
    <text evidence="1">The sequence shown here is derived from an EMBL/GenBank/DDBJ whole genome shotgun (WGS) entry which is preliminary data.</text>
</comment>
<protein>
    <submittedName>
        <fullName evidence="1">Uncharacterized protein</fullName>
    </submittedName>
</protein>
<organism evidence="1 2">
    <name type="scientific">Dallia pectoralis</name>
    <name type="common">Alaska blackfish</name>
    <dbReference type="NCBI Taxonomy" id="75939"/>
    <lineage>
        <taxon>Eukaryota</taxon>
        <taxon>Metazoa</taxon>
        <taxon>Chordata</taxon>
        <taxon>Craniata</taxon>
        <taxon>Vertebrata</taxon>
        <taxon>Euteleostomi</taxon>
        <taxon>Actinopterygii</taxon>
        <taxon>Neopterygii</taxon>
        <taxon>Teleostei</taxon>
        <taxon>Protacanthopterygii</taxon>
        <taxon>Esociformes</taxon>
        <taxon>Umbridae</taxon>
        <taxon>Dallia</taxon>
    </lineage>
</organism>
<dbReference type="Proteomes" id="UP001157502">
    <property type="component" value="Chromosome 14"/>
</dbReference>
<accession>A0ACC2GDD8</accession>
<name>A0ACC2GDD8_DALPE</name>
<evidence type="ECO:0000313" key="1">
    <source>
        <dbReference type="EMBL" id="KAJ8001674.1"/>
    </source>
</evidence>
<reference evidence="1" key="1">
    <citation type="submission" date="2021-05" db="EMBL/GenBank/DDBJ databases">
        <authorList>
            <person name="Pan Q."/>
            <person name="Jouanno E."/>
            <person name="Zahm M."/>
            <person name="Klopp C."/>
            <person name="Cabau C."/>
            <person name="Louis A."/>
            <person name="Berthelot C."/>
            <person name="Parey E."/>
            <person name="Roest Crollius H."/>
            <person name="Montfort J."/>
            <person name="Robinson-Rechavi M."/>
            <person name="Bouchez O."/>
            <person name="Lampietro C."/>
            <person name="Lopez Roques C."/>
            <person name="Donnadieu C."/>
            <person name="Postlethwait J."/>
            <person name="Bobe J."/>
            <person name="Dillon D."/>
            <person name="Chandos A."/>
            <person name="von Hippel F."/>
            <person name="Guiguen Y."/>
        </authorList>
    </citation>
    <scope>NUCLEOTIDE SEQUENCE</scope>
    <source>
        <strain evidence="1">YG-Jan2019</strain>
    </source>
</reference>
<gene>
    <name evidence="1" type="ORF">DPEC_G00171910</name>
</gene>
<evidence type="ECO:0000313" key="2">
    <source>
        <dbReference type="Proteomes" id="UP001157502"/>
    </source>
</evidence>
<keyword evidence="2" id="KW-1185">Reference proteome</keyword>
<sequence length="97" mass="10377">MCSCFCRTAPWLQPSQPLLPAPPPLLPLPLGEKPSLRACQFCLCRRGDFSPFVVMQNAVLATALTLKTGTDKSGTNPGSPAPEVAFPSAQPKTLRKI</sequence>
<proteinExistence type="predicted"/>